<accession>A0A6B2JN96</accession>
<dbReference type="EMBL" id="JAAGAB010000001">
    <property type="protein sequence ID" value="NDU99384.1"/>
    <property type="molecule type" value="Genomic_DNA"/>
</dbReference>
<dbReference type="InterPro" id="IPR010344">
    <property type="entry name" value="YbjH"/>
</dbReference>
<dbReference type="AlphaFoldDB" id="A0A6B2JN96"/>
<reference evidence="1 2" key="1">
    <citation type="submission" date="2020-02" db="EMBL/GenBank/DDBJ databases">
        <title>Pseudoroseicyclus tamarix, sp. nov., isolated from offshore sediment of a Tamarix chinensis forest.</title>
        <authorList>
            <person name="Gai Y."/>
        </authorList>
    </citation>
    <scope>NUCLEOTIDE SEQUENCE [LARGE SCALE GENOMIC DNA]</scope>
    <source>
        <strain evidence="1 2">CLL3-39</strain>
    </source>
</reference>
<evidence type="ECO:0000313" key="1">
    <source>
        <dbReference type="EMBL" id="NDU99384.1"/>
    </source>
</evidence>
<keyword evidence="2" id="KW-1185">Reference proteome</keyword>
<name>A0A6B2JN96_9RHOB</name>
<organism evidence="1 2">
    <name type="scientific">Pseudoroseicyclus tamaricis</name>
    <dbReference type="NCBI Taxonomy" id="2705421"/>
    <lineage>
        <taxon>Bacteria</taxon>
        <taxon>Pseudomonadati</taxon>
        <taxon>Pseudomonadota</taxon>
        <taxon>Alphaproteobacteria</taxon>
        <taxon>Rhodobacterales</taxon>
        <taxon>Paracoccaceae</taxon>
        <taxon>Pseudoroseicyclus</taxon>
    </lineage>
</organism>
<sequence length="679" mass="73989">MAVLTSSAALAQESRPYLNTFGLPGLIDMPSGEALPPDSLALTLSYFEGEYRATMAFQVLPQVTGVFRYIALPDAGYFDRSFDVHILIAEEGEYLPSLRLGLIDVGGTGLYSSEYISATKEIVSGVQVTGGIGWGRLAGRNAFDNPLAVFDDYFDNRPTDGRGIEGTGRIRPDVFFRGDAALFGGVRWTPSDNLSFAAEYSSDTYPFEARRLGFTQDSPINVSASYRFDGGTEVTGYYLYGNTVGLTVARTFFPGNLISPGGRAASPPPLAPRRSAAELGWSAQGYEPAATARIERELNALGMASQGVTISGNAAVLRLDNPTYQPESQAIGRAARVMANALPAEIETLVIVPVVQGMPTSEIRFRRSDLEALEFDLEGTWSSFVRADISDGSDVPVPEGSGFAWSLRPYTQTSYFDPDAPVRVTLGAALTASYEPLPGFVLSGQLRQPIVGNLDDQERRSESVLPRVRSDSALYDANSDTEIAWLTTEKFFRPGPELYGRLTFGILERMYGGASAEVLWAPVASRLALGAEVNYAVQRDFDGIGFQDYDIVTGHGSVYYDFENGFVAQMDAGRYLAGDWGATFSLDREFDNGISIGAFFTLTDVPFDDFGEGAFDKGITISLPISALTGEPTRDTFTETLRPVLRDGGARLNVRNRLYDLTHDYTEPELGDSWGRFWR</sequence>
<dbReference type="Pfam" id="PF06082">
    <property type="entry name" value="YjbH"/>
    <property type="match status" value="1"/>
</dbReference>
<proteinExistence type="predicted"/>
<evidence type="ECO:0000313" key="2">
    <source>
        <dbReference type="Proteomes" id="UP000474757"/>
    </source>
</evidence>
<comment type="caution">
    <text evidence="1">The sequence shown here is derived from an EMBL/GenBank/DDBJ whole genome shotgun (WGS) entry which is preliminary data.</text>
</comment>
<gene>
    <name evidence="1" type="ORF">GZA08_00185</name>
</gene>
<protein>
    <submittedName>
        <fullName evidence="1">YjbH domain-containing protein</fullName>
    </submittedName>
</protein>
<dbReference type="Proteomes" id="UP000474757">
    <property type="component" value="Unassembled WGS sequence"/>
</dbReference>
<dbReference type="RefSeq" id="WP_163888825.1">
    <property type="nucleotide sequence ID" value="NZ_JAAFYS010000001.1"/>
</dbReference>